<dbReference type="RefSeq" id="WP_101616511.1">
    <property type="nucleotide sequence ID" value="NZ_NMWU01000021.1"/>
</dbReference>
<evidence type="ECO:0000256" key="6">
    <source>
        <dbReference type="ARBA" id="ARBA00023136"/>
    </source>
</evidence>
<evidence type="ECO:0000256" key="3">
    <source>
        <dbReference type="ARBA" id="ARBA00022475"/>
    </source>
</evidence>
<keyword evidence="4 8" id="KW-0812">Transmembrane</keyword>
<proteinExistence type="inferred from homology"/>
<dbReference type="PANTHER" id="PTHR30506:SF3">
    <property type="entry name" value="UPF0126 INNER MEMBRANE PROTEIN YADS-RELATED"/>
    <property type="match status" value="1"/>
</dbReference>
<feature type="domain" description="Glycine transporter" evidence="9">
    <location>
        <begin position="16"/>
        <end position="87"/>
    </location>
</feature>
<feature type="transmembrane region" description="Helical" evidence="8">
    <location>
        <begin position="187"/>
        <end position="209"/>
    </location>
</feature>
<evidence type="ECO:0000256" key="2">
    <source>
        <dbReference type="ARBA" id="ARBA00008193"/>
    </source>
</evidence>
<feature type="transmembrane region" description="Helical" evidence="8">
    <location>
        <begin position="156"/>
        <end position="175"/>
    </location>
</feature>
<gene>
    <name evidence="10" type="ORF">Uis1B_1181</name>
</gene>
<feature type="transmembrane region" description="Helical" evidence="8">
    <location>
        <begin position="39"/>
        <end position="59"/>
    </location>
</feature>
<evidence type="ECO:0000256" key="5">
    <source>
        <dbReference type="ARBA" id="ARBA00022989"/>
    </source>
</evidence>
<evidence type="ECO:0000256" key="7">
    <source>
        <dbReference type="SAM" id="MobiDB-lite"/>
    </source>
</evidence>
<evidence type="ECO:0000256" key="8">
    <source>
        <dbReference type="SAM" id="Phobius"/>
    </source>
</evidence>
<reference evidence="10 11" key="1">
    <citation type="submission" date="2017-07" db="EMBL/GenBank/DDBJ databases">
        <title>Bifidobacterium novel species.</title>
        <authorList>
            <person name="Lugli G.A."/>
            <person name="Milani C."/>
            <person name="Duranti S."/>
            <person name="Mangifesta M."/>
        </authorList>
    </citation>
    <scope>NUCLEOTIDE SEQUENCE [LARGE SCALE GENOMIC DNA]</scope>
    <source>
        <strain evidence="11">Uis1B</strain>
    </source>
</reference>
<evidence type="ECO:0000256" key="1">
    <source>
        <dbReference type="ARBA" id="ARBA00004651"/>
    </source>
</evidence>
<evidence type="ECO:0000313" key="11">
    <source>
        <dbReference type="Proteomes" id="UP000235050"/>
    </source>
</evidence>
<feature type="transmembrane region" description="Helical" evidence="8">
    <location>
        <begin position="71"/>
        <end position="90"/>
    </location>
</feature>
<evidence type="ECO:0000256" key="4">
    <source>
        <dbReference type="ARBA" id="ARBA00022692"/>
    </source>
</evidence>
<feature type="transmembrane region" description="Helical" evidence="8">
    <location>
        <begin position="102"/>
        <end position="120"/>
    </location>
</feature>
<keyword evidence="5 8" id="KW-1133">Transmembrane helix</keyword>
<accession>A0A2N5J9K3</accession>
<dbReference type="AlphaFoldDB" id="A0A2N5J9K3"/>
<dbReference type="OrthoDB" id="9791874at2"/>
<keyword evidence="11" id="KW-1185">Reference proteome</keyword>
<evidence type="ECO:0000259" key="9">
    <source>
        <dbReference type="Pfam" id="PF03458"/>
    </source>
</evidence>
<dbReference type="EMBL" id="NMWU01000021">
    <property type="protein sequence ID" value="PLS30892.1"/>
    <property type="molecule type" value="Genomic_DNA"/>
</dbReference>
<feature type="region of interest" description="Disordered" evidence="7">
    <location>
        <begin position="231"/>
        <end position="259"/>
    </location>
</feature>
<feature type="domain" description="Glycine transporter" evidence="9">
    <location>
        <begin position="100"/>
        <end position="173"/>
    </location>
</feature>
<protein>
    <recommendedName>
        <fullName evidence="9">Glycine transporter domain-containing protein</fullName>
    </recommendedName>
</protein>
<dbReference type="InterPro" id="IPR005115">
    <property type="entry name" value="Gly_transporter"/>
</dbReference>
<name>A0A2N5J9K3_9BIFI</name>
<evidence type="ECO:0000313" key="10">
    <source>
        <dbReference type="EMBL" id="PLS30892.1"/>
    </source>
</evidence>
<dbReference type="Pfam" id="PF03458">
    <property type="entry name" value="Gly_transporter"/>
    <property type="match status" value="2"/>
</dbReference>
<organism evidence="10 11">
    <name type="scientific">Bifidobacterium margollesii</name>
    <dbReference type="NCBI Taxonomy" id="2020964"/>
    <lineage>
        <taxon>Bacteria</taxon>
        <taxon>Bacillati</taxon>
        <taxon>Actinomycetota</taxon>
        <taxon>Actinomycetes</taxon>
        <taxon>Bifidobacteriales</taxon>
        <taxon>Bifidobacteriaceae</taxon>
        <taxon>Bifidobacterium</taxon>
    </lineage>
</organism>
<dbReference type="PANTHER" id="PTHR30506">
    <property type="entry name" value="INNER MEMBRANE PROTEIN"/>
    <property type="match status" value="1"/>
</dbReference>
<feature type="compositionally biased region" description="Acidic residues" evidence="7">
    <location>
        <begin position="238"/>
        <end position="259"/>
    </location>
</feature>
<feature type="transmembrane region" description="Helical" evidence="8">
    <location>
        <begin position="12"/>
        <end position="32"/>
    </location>
</feature>
<comment type="caution">
    <text evidence="10">The sequence shown here is derived from an EMBL/GenBank/DDBJ whole genome shotgun (WGS) entry which is preliminary data.</text>
</comment>
<sequence length="259" mass="28146">MHQVALESNALFIGIEYLATFICGLSGGLAAIHKRYDLFSILVLAWVTALGGGITRDLLLGVSPVGITDKGFVLAALISGIIVAVVHPEIDHLKWSMITTDALALGLFAVNGTAKALAYHSSGMTAVFLGMFTALAGGTIRDILLNEVPSILRDKHLYAVPSFVGCLLTVFAARATDRWNLGLNGEMTLDIIVVIVVFVLRMLSVKFNITLPGAVERRHTHLPTRNRYLKRPVIHPDGDDDSDGDADRDDEEDKEEREQ</sequence>
<feature type="transmembrane region" description="Helical" evidence="8">
    <location>
        <begin position="126"/>
        <end position="144"/>
    </location>
</feature>
<dbReference type="Proteomes" id="UP000235050">
    <property type="component" value="Unassembled WGS sequence"/>
</dbReference>
<keyword evidence="3" id="KW-1003">Cell membrane</keyword>
<comment type="subcellular location">
    <subcellularLocation>
        <location evidence="1">Cell membrane</location>
        <topology evidence="1">Multi-pass membrane protein</topology>
    </subcellularLocation>
</comment>
<comment type="similarity">
    <text evidence="2">Belongs to the UPF0126 family.</text>
</comment>
<dbReference type="GO" id="GO:0005886">
    <property type="term" value="C:plasma membrane"/>
    <property type="evidence" value="ECO:0007669"/>
    <property type="project" value="UniProtKB-SubCell"/>
</dbReference>
<keyword evidence="6 8" id="KW-0472">Membrane</keyword>